<evidence type="ECO:0000256" key="1">
    <source>
        <dbReference type="SAM" id="MobiDB-lite"/>
    </source>
</evidence>
<organism evidence="2 3">
    <name type="scientific">Etheostoma spectabile</name>
    <name type="common">orangethroat darter</name>
    <dbReference type="NCBI Taxonomy" id="54343"/>
    <lineage>
        <taxon>Eukaryota</taxon>
        <taxon>Metazoa</taxon>
        <taxon>Chordata</taxon>
        <taxon>Craniata</taxon>
        <taxon>Vertebrata</taxon>
        <taxon>Euteleostomi</taxon>
        <taxon>Actinopterygii</taxon>
        <taxon>Neopterygii</taxon>
        <taxon>Teleostei</taxon>
        <taxon>Neoteleostei</taxon>
        <taxon>Acanthomorphata</taxon>
        <taxon>Eupercaria</taxon>
        <taxon>Perciformes</taxon>
        <taxon>Percoidei</taxon>
        <taxon>Percidae</taxon>
        <taxon>Etheostomatinae</taxon>
        <taxon>Etheostoma</taxon>
    </lineage>
</organism>
<reference evidence="2 3" key="1">
    <citation type="submission" date="2019-08" db="EMBL/GenBank/DDBJ databases">
        <title>A chromosome-level genome assembly, high-density linkage maps, and genome scans reveal the genomic architecture of hybrid incompatibilities underlying speciation via character displacement in darters (Percidae: Etheostominae).</title>
        <authorList>
            <person name="Moran R.L."/>
            <person name="Catchen J.M."/>
            <person name="Fuller R.C."/>
        </authorList>
    </citation>
    <scope>NUCLEOTIDE SEQUENCE [LARGE SCALE GENOMIC DNA]</scope>
    <source>
        <strain evidence="2">EspeVRDwgs_2016</strain>
        <tissue evidence="2">Muscle</tissue>
    </source>
</reference>
<feature type="region of interest" description="Disordered" evidence="1">
    <location>
        <begin position="299"/>
        <end position="328"/>
    </location>
</feature>
<proteinExistence type="predicted"/>
<feature type="compositionally biased region" description="Gly residues" evidence="1">
    <location>
        <begin position="318"/>
        <end position="328"/>
    </location>
</feature>
<dbReference type="PANTHER" id="PTHR47331">
    <property type="entry name" value="PHD-TYPE DOMAIN-CONTAINING PROTEIN"/>
    <property type="match status" value="1"/>
</dbReference>
<keyword evidence="3" id="KW-1185">Reference proteome</keyword>
<protein>
    <recommendedName>
        <fullName evidence="4">DUF5641 domain-containing protein</fullName>
    </recommendedName>
</protein>
<accession>A0A5J5D9R2</accession>
<dbReference type="PANTHER" id="PTHR47331:SF5">
    <property type="entry name" value="RIBONUCLEASE H"/>
    <property type="match status" value="1"/>
</dbReference>
<feature type="non-terminal residue" evidence="2">
    <location>
        <position position="328"/>
    </location>
</feature>
<dbReference type="Proteomes" id="UP000327493">
    <property type="component" value="Chromosome 9"/>
</dbReference>
<dbReference type="InterPro" id="IPR036397">
    <property type="entry name" value="RNaseH_sf"/>
</dbReference>
<dbReference type="Gene3D" id="3.30.420.10">
    <property type="entry name" value="Ribonuclease H-like superfamily/Ribonuclease H"/>
    <property type="match status" value="1"/>
</dbReference>
<comment type="caution">
    <text evidence="2">The sequence shown here is derived from an EMBL/GenBank/DDBJ whole genome shotgun (WGS) entry which is preliminary data.</text>
</comment>
<name>A0A5J5D9R2_9PERO</name>
<dbReference type="GO" id="GO:0003676">
    <property type="term" value="F:nucleic acid binding"/>
    <property type="evidence" value="ECO:0007669"/>
    <property type="project" value="InterPro"/>
</dbReference>
<evidence type="ECO:0000313" key="3">
    <source>
        <dbReference type="Proteomes" id="UP000327493"/>
    </source>
</evidence>
<evidence type="ECO:0008006" key="4">
    <source>
        <dbReference type="Google" id="ProtNLM"/>
    </source>
</evidence>
<feature type="compositionally biased region" description="Basic and acidic residues" evidence="1">
    <location>
        <begin position="299"/>
        <end position="317"/>
    </location>
</feature>
<dbReference type="EMBL" id="VOFY01000009">
    <property type="protein sequence ID" value="KAA8589763.1"/>
    <property type="molecule type" value="Genomic_DNA"/>
</dbReference>
<sequence>MDCPVTIIPCVRTSDLLRKKLDIAEAQQFFWTDSKVVLGWKGYGLLFTCLCSHAVHIELLDNMTTNAFIIALRALIALRGNNRHEFLEAVKEMDQESLRQLGCEFVMNPPSACHMGGAWERQIRTRQTGPQPLTPNPILTMKSSIVLPPPGDFVKEDLYLRKRSRKIEHLANEFWSRNAQVNDIVIVQDDNAPQNEWNLPRSLKCILVKMDKFKVRGSVFVKKASGRPRKSSKLQDHCLKSIQLRDWGTTNAVLAQEWQQAGVSASARKSRLRWGRVGMNSFSCGVPFKAARRSLLHESAEEKGWRRGGGEKRREEGGGGGGRRGGGV</sequence>
<evidence type="ECO:0000313" key="2">
    <source>
        <dbReference type="EMBL" id="KAA8589763.1"/>
    </source>
</evidence>
<dbReference type="InterPro" id="IPR012337">
    <property type="entry name" value="RNaseH-like_sf"/>
</dbReference>
<dbReference type="SUPFAM" id="SSF53098">
    <property type="entry name" value="Ribonuclease H-like"/>
    <property type="match status" value="1"/>
</dbReference>
<gene>
    <name evidence="2" type="ORF">FQN60_013128</name>
</gene>
<dbReference type="AlphaFoldDB" id="A0A5J5D9R2"/>